<keyword evidence="3" id="KW-1185">Reference proteome</keyword>
<sequence length="470" mass="53695">MEHVCSKTSLSVASTQINDETEHEHADENNGYLREEPVHRGPNDVRRMLLEKNKESIGLLWKLGLIDDEDTKSPRRAGCSPNQTHWEFDLSRLVQESPASLARMLSDESFQKFRSIPYEEFVRKAFGLSSEHIDDFLWHYELFAYKLYAKLVKEAANPLFHVKEAMEAIDADPFICAAVEDGCQKLSTPGENTEGPKPRLDARLKESLCRVVNPLKKVLSEPETTQSILQKLEVLRFCFYDFYAPLAVDWHSALDTSNEFLEQIRWFNISALAEGISRKDQALFSEYVVPAFTKEGQPARRILNTRWNHLANAVKRIMDAEIGLSSRIDDLAESLHRLRNNYSLTAVVQGVNASRFKTQALTKFGQLVNPNNDYQFYRREMSLDGISHDNALHFLHPAQISFTQNDMTWANIVVDDAAFYIVRADQQSSQMQFSPLNLVEAVEDNTGSRGDDYTSCGLSYFSTFFACFRC</sequence>
<evidence type="ECO:0008006" key="4">
    <source>
        <dbReference type="Google" id="ProtNLM"/>
    </source>
</evidence>
<reference evidence="2 3" key="1">
    <citation type="journal article" date="2016" name="Sci. Rep.">
        <title>Penicillium arizonense, a new, genome sequenced fungal species, reveals a high chemical diversity in secreted metabolites.</title>
        <authorList>
            <person name="Grijseels S."/>
            <person name="Nielsen J.C."/>
            <person name="Randelovic M."/>
            <person name="Nielsen J."/>
            <person name="Nielsen K.F."/>
            <person name="Workman M."/>
            <person name="Frisvad J.C."/>
        </authorList>
    </citation>
    <scope>NUCLEOTIDE SEQUENCE [LARGE SCALE GENOMIC DNA]</scope>
    <source>
        <strain evidence="2 3">CBS 141311</strain>
    </source>
</reference>
<organism evidence="2 3">
    <name type="scientific">Penicillium arizonense</name>
    <dbReference type="NCBI Taxonomy" id="1835702"/>
    <lineage>
        <taxon>Eukaryota</taxon>
        <taxon>Fungi</taxon>
        <taxon>Dikarya</taxon>
        <taxon>Ascomycota</taxon>
        <taxon>Pezizomycotina</taxon>
        <taxon>Eurotiomycetes</taxon>
        <taxon>Eurotiomycetidae</taxon>
        <taxon>Eurotiales</taxon>
        <taxon>Aspergillaceae</taxon>
        <taxon>Penicillium</taxon>
    </lineage>
</organism>
<feature type="region of interest" description="Disordered" evidence="1">
    <location>
        <begin position="1"/>
        <end position="38"/>
    </location>
</feature>
<comment type="caution">
    <text evidence="2">The sequence shown here is derived from an EMBL/GenBank/DDBJ whole genome shotgun (WGS) entry which is preliminary data.</text>
</comment>
<evidence type="ECO:0000256" key="1">
    <source>
        <dbReference type="SAM" id="MobiDB-lite"/>
    </source>
</evidence>
<dbReference type="Proteomes" id="UP000177622">
    <property type="component" value="Unassembled WGS sequence"/>
</dbReference>
<proteinExistence type="predicted"/>
<gene>
    <name evidence="2" type="ORF">PENARI_c039G05554</name>
</gene>
<dbReference type="GeneID" id="34581768"/>
<accession>A0A1F5L3Y6</accession>
<feature type="compositionally biased region" description="Basic and acidic residues" evidence="1">
    <location>
        <begin position="20"/>
        <end position="38"/>
    </location>
</feature>
<feature type="compositionally biased region" description="Polar residues" evidence="1">
    <location>
        <begin position="1"/>
        <end position="18"/>
    </location>
</feature>
<dbReference type="RefSeq" id="XP_022483107.1">
    <property type="nucleotide sequence ID" value="XM_022637034.1"/>
</dbReference>
<protein>
    <recommendedName>
        <fullName evidence="4">Ras-GEF domain-containing protein</fullName>
    </recommendedName>
</protein>
<dbReference type="OrthoDB" id="4368774at2759"/>
<name>A0A1F5L3Y6_PENAI</name>
<evidence type="ECO:0000313" key="3">
    <source>
        <dbReference type="Proteomes" id="UP000177622"/>
    </source>
</evidence>
<dbReference type="AlphaFoldDB" id="A0A1F5L3Y6"/>
<dbReference type="EMBL" id="LXJU01000039">
    <property type="protein sequence ID" value="OGE47649.1"/>
    <property type="molecule type" value="Genomic_DNA"/>
</dbReference>
<evidence type="ECO:0000313" key="2">
    <source>
        <dbReference type="EMBL" id="OGE47649.1"/>
    </source>
</evidence>
<dbReference type="STRING" id="1835702.A0A1F5L3Y6"/>